<gene>
    <name evidence="1" type="ORF">SAMN04488054_103184</name>
</gene>
<dbReference type="InterPro" id="IPR025617">
    <property type="entry name" value="YqzL"/>
</dbReference>
<name>A0A1I4JIW3_9BACI</name>
<organism evidence="1 2">
    <name type="scientific">Salibacterium qingdaonense</name>
    <dbReference type="NCBI Taxonomy" id="266892"/>
    <lineage>
        <taxon>Bacteria</taxon>
        <taxon>Bacillati</taxon>
        <taxon>Bacillota</taxon>
        <taxon>Bacilli</taxon>
        <taxon>Bacillales</taxon>
        <taxon>Bacillaceae</taxon>
    </lineage>
</organism>
<dbReference type="STRING" id="266892.SAMN04488054_103184"/>
<sequence length="44" mass="5293">MLEKDLLPWDLFYMTGNIDAYLLTKEIEQNTLDNKEESTREELE</sequence>
<evidence type="ECO:0000313" key="2">
    <source>
        <dbReference type="Proteomes" id="UP000199668"/>
    </source>
</evidence>
<dbReference type="Pfam" id="PF14006">
    <property type="entry name" value="YqzL"/>
    <property type="match status" value="1"/>
</dbReference>
<proteinExistence type="predicted"/>
<reference evidence="1 2" key="1">
    <citation type="submission" date="2016-10" db="EMBL/GenBank/DDBJ databases">
        <authorList>
            <person name="de Groot N.N."/>
        </authorList>
    </citation>
    <scope>NUCLEOTIDE SEQUENCE [LARGE SCALE GENOMIC DNA]</scope>
    <source>
        <strain evidence="1 2">CGMCC 1.6134</strain>
    </source>
</reference>
<keyword evidence="2" id="KW-1185">Reference proteome</keyword>
<evidence type="ECO:0000313" key="1">
    <source>
        <dbReference type="EMBL" id="SFL66502.1"/>
    </source>
</evidence>
<dbReference type="RefSeq" id="WP_090925742.1">
    <property type="nucleotide sequence ID" value="NZ_FOTY01000003.1"/>
</dbReference>
<dbReference type="Proteomes" id="UP000199668">
    <property type="component" value="Unassembled WGS sequence"/>
</dbReference>
<dbReference type="OrthoDB" id="1650227at2"/>
<dbReference type="EMBL" id="FOTY01000003">
    <property type="protein sequence ID" value="SFL66502.1"/>
    <property type="molecule type" value="Genomic_DNA"/>
</dbReference>
<accession>A0A1I4JIW3</accession>
<dbReference type="AlphaFoldDB" id="A0A1I4JIW3"/>
<protein>
    <submittedName>
        <fullName evidence="1">YqzL-like protein</fullName>
    </submittedName>
</protein>